<keyword evidence="3 7" id="KW-0479">Metal-binding</keyword>
<keyword evidence="9" id="KW-0472">Membrane</keyword>
<reference evidence="12" key="1">
    <citation type="submission" date="2017-11" db="EMBL/GenBank/DDBJ databases">
        <authorList>
            <person name="Zhu W."/>
        </authorList>
    </citation>
    <scope>NUCLEOTIDE SEQUENCE [LARGE SCALE GENOMIC DNA]</scope>
    <source>
        <strain evidence="12">CAU 1183</strain>
    </source>
</reference>
<dbReference type="GO" id="GO:0016020">
    <property type="term" value="C:membrane"/>
    <property type="evidence" value="ECO:0007669"/>
    <property type="project" value="InterPro"/>
</dbReference>
<dbReference type="PROSITE" id="PS51007">
    <property type="entry name" value="CYTC"/>
    <property type="match status" value="1"/>
</dbReference>
<name>A0A3D8PWE0_9BACI</name>
<comment type="PTM">
    <text evidence="6">Binds 1 heme c group covalently per subunit.</text>
</comment>
<dbReference type="InterPro" id="IPR051811">
    <property type="entry name" value="Cytochrome_c550/c551-like"/>
</dbReference>
<keyword evidence="12" id="KW-1185">Reference proteome</keyword>
<dbReference type="InterPro" id="IPR009056">
    <property type="entry name" value="Cyt_c-like_dom"/>
</dbReference>
<keyword evidence="9" id="KW-1133">Transmembrane helix</keyword>
<keyword evidence="1" id="KW-0813">Transport</keyword>
<evidence type="ECO:0000256" key="8">
    <source>
        <dbReference type="SAM" id="MobiDB-lite"/>
    </source>
</evidence>
<organism evidence="11 12">
    <name type="scientific">Oceanobacillus arenosus</name>
    <dbReference type="NCBI Taxonomy" id="1229153"/>
    <lineage>
        <taxon>Bacteria</taxon>
        <taxon>Bacillati</taxon>
        <taxon>Bacillota</taxon>
        <taxon>Bacilli</taxon>
        <taxon>Bacillales</taxon>
        <taxon>Bacillaceae</taxon>
        <taxon>Oceanobacillus</taxon>
    </lineage>
</organism>
<dbReference type="Pfam" id="PF13442">
    <property type="entry name" value="Cytochrome_CBB3"/>
    <property type="match status" value="1"/>
</dbReference>
<dbReference type="Gene3D" id="1.10.760.10">
    <property type="entry name" value="Cytochrome c-like domain"/>
    <property type="match status" value="1"/>
</dbReference>
<dbReference type="SUPFAM" id="SSF46626">
    <property type="entry name" value="Cytochrome c"/>
    <property type="match status" value="1"/>
</dbReference>
<evidence type="ECO:0000256" key="7">
    <source>
        <dbReference type="PIRSR" id="PIRSR000025-2"/>
    </source>
</evidence>
<protein>
    <submittedName>
        <fullName evidence="11">Cytochrome C</fullName>
    </submittedName>
</protein>
<keyword evidence="9" id="KW-0812">Transmembrane</keyword>
<feature type="compositionally biased region" description="Basic and acidic residues" evidence="8">
    <location>
        <begin position="32"/>
        <end position="44"/>
    </location>
</feature>
<evidence type="ECO:0000256" key="6">
    <source>
        <dbReference type="PIRSR" id="PIRSR000025-1"/>
    </source>
</evidence>
<proteinExistence type="predicted"/>
<evidence type="ECO:0000313" key="11">
    <source>
        <dbReference type="EMBL" id="RDW19215.1"/>
    </source>
</evidence>
<feature type="binding site" description="axial binding residue" evidence="7">
    <location>
        <position position="103"/>
    </location>
    <ligand>
        <name>heme c</name>
        <dbReference type="ChEBI" id="CHEBI:61717"/>
    </ligand>
    <ligandPart>
        <name>Fe</name>
        <dbReference type="ChEBI" id="CHEBI:18248"/>
    </ligandPart>
</feature>
<keyword evidence="4" id="KW-0249">Electron transport</keyword>
<comment type="caution">
    <text evidence="11">The sequence shown here is derived from an EMBL/GenBank/DDBJ whole genome shotgun (WGS) entry which is preliminary data.</text>
</comment>
<feature type="binding site" description="covalent" evidence="6">
    <location>
        <position position="67"/>
    </location>
    <ligand>
        <name>heme c</name>
        <dbReference type="ChEBI" id="CHEBI:61717"/>
    </ligand>
</feature>
<dbReference type="InterPro" id="IPR012218">
    <property type="entry name" value="Cyt_c_BACSU-c550-type"/>
</dbReference>
<feature type="transmembrane region" description="Helical" evidence="9">
    <location>
        <begin position="6"/>
        <end position="28"/>
    </location>
</feature>
<evidence type="ECO:0000256" key="1">
    <source>
        <dbReference type="ARBA" id="ARBA00022448"/>
    </source>
</evidence>
<dbReference type="GO" id="GO:0020037">
    <property type="term" value="F:heme binding"/>
    <property type="evidence" value="ECO:0007669"/>
    <property type="project" value="InterPro"/>
</dbReference>
<dbReference type="PIRSF" id="PIRSF000025">
    <property type="entry name" value="Cytc_Bsub_c550"/>
    <property type="match status" value="1"/>
</dbReference>
<evidence type="ECO:0000256" key="5">
    <source>
        <dbReference type="ARBA" id="ARBA00023004"/>
    </source>
</evidence>
<feature type="domain" description="Cytochrome c" evidence="10">
    <location>
        <begin position="51"/>
        <end position="125"/>
    </location>
</feature>
<dbReference type="InterPro" id="IPR054780">
    <property type="entry name" value="Cytochro_C550_firm"/>
</dbReference>
<dbReference type="PANTHER" id="PTHR37823:SF4">
    <property type="entry name" value="MENAQUINOL-CYTOCHROME C REDUCTASE CYTOCHROME B_C SUBUNIT"/>
    <property type="match status" value="1"/>
</dbReference>
<evidence type="ECO:0000256" key="3">
    <source>
        <dbReference type="ARBA" id="ARBA00022723"/>
    </source>
</evidence>
<dbReference type="GO" id="GO:0009055">
    <property type="term" value="F:electron transfer activity"/>
    <property type="evidence" value="ECO:0007669"/>
    <property type="project" value="InterPro"/>
</dbReference>
<keyword evidence="2 6" id="KW-0349">Heme</keyword>
<evidence type="ECO:0000256" key="2">
    <source>
        <dbReference type="ARBA" id="ARBA00022617"/>
    </source>
</evidence>
<dbReference type="NCBIfam" id="NF045773">
    <property type="entry name" value="cytochro_C550"/>
    <property type="match status" value="1"/>
</dbReference>
<dbReference type="AlphaFoldDB" id="A0A3D8PWE0"/>
<evidence type="ECO:0000256" key="9">
    <source>
        <dbReference type="SAM" id="Phobius"/>
    </source>
</evidence>
<keyword evidence="5 7" id="KW-0408">Iron</keyword>
<evidence type="ECO:0000259" key="10">
    <source>
        <dbReference type="PROSITE" id="PS51007"/>
    </source>
</evidence>
<dbReference type="OrthoDB" id="7933886at2"/>
<dbReference type="EMBL" id="PIOC01000014">
    <property type="protein sequence ID" value="RDW19215.1"/>
    <property type="molecule type" value="Genomic_DNA"/>
</dbReference>
<dbReference type="PANTHER" id="PTHR37823">
    <property type="entry name" value="CYTOCHROME C-553-LIKE"/>
    <property type="match status" value="1"/>
</dbReference>
<sequence length="125" mass="13325">MKRNPFIPFGIIAIIGVLAVVIFSFVGIDQRSDRQAAEEGRTDQTEGTGGEVLTDPEEIFQKNCSACHGADLSGGMGPDLTAVGSKHSAEEIITIIHNGTGQMPAQKQVADEEATLLADWLSEKK</sequence>
<dbReference type="InterPro" id="IPR036909">
    <property type="entry name" value="Cyt_c-like_dom_sf"/>
</dbReference>
<accession>A0A3D8PWE0</accession>
<gene>
    <name evidence="11" type="ORF">CWR48_09230</name>
</gene>
<dbReference type="GO" id="GO:0005506">
    <property type="term" value="F:iron ion binding"/>
    <property type="evidence" value="ECO:0007669"/>
    <property type="project" value="InterPro"/>
</dbReference>
<dbReference type="RefSeq" id="WP_115772948.1">
    <property type="nucleotide sequence ID" value="NZ_PIOC01000014.1"/>
</dbReference>
<feature type="binding site" description="covalent" evidence="6">
    <location>
        <position position="64"/>
    </location>
    <ligand>
        <name>heme c</name>
        <dbReference type="ChEBI" id="CHEBI:61717"/>
    </ligand>
</feature>
<dbReference type="Proteomes" id="UP000257143">
    <property type="component" value="Unassembled WGS sequence"/>
</dbReference>
<evidence type="ECO:0000313" key="12">
    <source>
        <dbReference type="Proteomes" id="UP000257143"/>
    </source>
</evidence>
<evidence type="ECO:0000256" key="4">
    <source>
        <dbReference type="ARBA" id="ARBA00022982"/>
    </source>
</evidence>
<feature type="binding site" description="axial binding residue" evidence="7">
    <location>
        <position position="68"/>
    </location>
    <ligand>
        <name>heme c</name>
        <dbReference type="ChEBI" id="CHEBI:61717"/>
    </ligand>
    <ligandPart>
        <name>Fe</name>
        <dbReference type="ChEBI" id="CHEBI:18248"/>
    </ligandPart>
</feature>
<feature type="region of interest" description="Disordered" evidence="8">
    <location>
        <begin position="32"/>
        <end position="52"/>
    </location>
</feature>